<keyword evidence="2" id="KW-1185">Reference proteome</keyword>
<dbReference type="EMBL" id="CM056742">
    <property type="protein sequence ID" value="KAJ8677609.1"/>
    <property type="molecule type" value="Genomic_DNA"/>
</dbReference>
<evidence type="ECO:0000313" key="2">
    <source>
        <dbReference type="Proteomes" id="UP001239111"/>
    </source>
</evidence>
<reference evidence="1" key="1">
    <citation type="submission" date="2023-04" db="EMBL/GenBank/DDBJ databases">
        <title>A chromosome-level genome assembly of the parasitoid wasp Eretmocerus hayati.</title>
        <authorList>
            <person name="Zhong Y."/>
            <person name="Liu S."/>
            <person name="Liu Y."/>
        </authorList>
    </citation>
    <scope>NUCLEOTIDE SEQUENCE</scope>
    <source>
        <strain evidence="1">ZJU_SS_LIU_2023</strain>
    </source>
</reference>
<proteinExistence type="predicted"/>
<dbReference type="Proteomes" id="UP001239111">
    <property type="component" value="Chromosome 2"/>
</dbReference>
<gene>
    <name evidence="1" type="ORF">QAD02_013396</name>
</gene>
<comment type="caution">
    <text evidence="1">The sequence shown here is derived from an EMBL/GenBank/DDBJ whole genome shotgun (WGS) entry which is preliminary data.</text>
</comment>
<organism evidence="1 2">
    <name type="scientific">Eretmocerus hayati</name>
    <dbReference type="NCBI Taxonomy" id="131215"/>
    <lineage>
        <taxon>Eukaryota</taxon>
        <taxon>Metazoa</taxon>
        <taxon>Ecdysozoa</taxon>
        <taxon>Arthropoda</taxon>
        <taxon>Hexapoda</taxon>
        <taxon>Insecta</taxon>
        <taxon>Pterygota</taxon>
        <taxon>Neoptera</taxon>
        <taxon>Endopterygota</taxon>
        <taxon>Hymenoptera</taxon>
        <taxon>Apocrita</taxon>
        <taxon>Proctotrupomorpha</taxon>
        <taxon>Chalcidoidea</taxon>
        <taxon>Aphelinidae</taxon>
        <taxon>Aphelininae</taxon>
        <taxon>Eretmocerus</taxon>
    </lineage>
</organism>
<protein>
    <submittedName>
        <fullName evidence="1">Uncharacterized protein</fullName>
    </submittedName>
</protein>
<name>A0ACC2P2R5_9HYME</name>
<accession>A0ACC2P2R5</accession>
<sequence>MSKTDNNVKNANSKKHARVVVLDKPMEIPLPIHDKNLQIASQRAVPRQIHQQNQLSLSMPIPGPSIASNIQSTFVEKPMKNTAQRVFVLDEPMQYVKNTHSEKQHARVIVLDQPMELSSPVQPKNQKRASQKAVSRQIHQLSRPSPPMPIPGPSTASKIQSTFLEKPIKNNAQRVFVLDGTMQLSTKNVLKNILSFKN</sequence>
<evidence type="ECO:0000313" key="1">
    <source>
        <dbReference type="EMBL" id="KAJ8677609.1"/>
    </source>
</evidence>